<evidence type="ECO:0000313" key="4">
    <source>
        <dbReference type="EMBL" id="CAF0988546.1"/>
    </source>
</evidence>
<reference evidence="5" key="1">
    <citation type="submission" date="2021-02" db="EMBL/GenBank/DDBJ databases">
        <authorList>
            <person name="Nowell W R."/>
        </authorList>
    </citation>
    <scope>NUCLEOTIDE SEQUENCE</scope>
</reference>
<dbReference type="PROSITE" id="PS50966">
    <property type="entry name" value="ZF_SWIM"/>
    <property type="match status" value="1"/>
</dbReference>
<protein>
    <recommendedName>
        <fullName evidence="3">SWIM-type domain-containing protein</fullName>
    </recommendedName>
</protein>
<dbReference type="Pfam" id="PF04434">
    <property type="entry name" value="SWIM"/>
    <property type="match status" value="1"/>
</dbReference>
<keyword evidence="6" id="KW-1185">Reference proteome</keyword>
<comment type="caution">
    <text evidence="5">The sequence shown here is derived from an EMBL/GenBank/DDBJ whole genome shotgun (WGS) entry which is preliminary data.</text>
</comment>
<evidence type="ECO:0000313" key="5">
    <source>
        <dbReference type="EMBL" id="CAF0993226.1"/>
    </source>
</evidence>
<gene>
    <name evidence="4" type="ORF">BJG266_LOCUS15263</name>
    <name evidence="5" type="ORF">QVE165_LOCUS14513</name>
</gene>
<evidence type="ECO:0000313" key="6">
    <source>
        <dbReference type="Proteomes" id="UP000663832"/>
    </source>
</evidence>
<dbReference type="Proteomes" id="UP000663832">
    <property type="component" value="Unassembled WGS sequence"/>
</dbReference>
<dbReference type="EMBL" id="CAJNOM010000077">
    <property type="protein sequence ID" value="CAF0993226.1"/>
    <property type="molecule type" value="Genomic_DNA"/>
</dbReference>
<dbReference type="EMBL" id="CAJNOI010000067">
    <property type="protein sequence ID" value="CAF0988546.1"/>
    <property type="molecule type" value="Genomic_DNA"/>
</dbReference>
<name>A0A814GCX1_9BILA</name>
<feature type="compositionally biased region" description="Basic residues" evidence="2">
    <location>
        <begin position="223"/>
        <end position="239"/>
    </location>
</feature>
<proteinExistence type="predicted"/>
<dbReference type="AlphaFoldDB" id="A0A814GCX1"/>
<feature type="domain" description="SWIM-type" evidence="3">
    <location>
        <begin position="169"/>
        <end position="207"/>
    </location>
</feature>
<dbReference type="InterPro" id="IPR007527">
    <property type="entry name" value="Znf_SWIM"/>
</dbReference>
<evidence type="ECO:0000256" key="1">
    <source>
        <dbReference type="PROSITE-ProRule" id="PRU00325"/>
    </source>
</evidence>
<dbReference type="Proteomes" id="UP000663877">
    <property type="component" value="Unassembled WGS sequence"/>
</dbReference>
<dbReference type="GO" id="GO:0008270">
    <property type="term" value="F:zinc ion binding"/>
    <property type="evidence" value="ECO:0007669"/>
    <property type="project" value="UniProtKB-KW"/>
</dbReference>
<keyword evidence="1" id="KW-0479">Metal-binding</keyword>
<keyword evidence="1" id="KW-0863">Zinc-finger</keyword>
<sequence>MEQEDLIEDIDALQLAQSEKIFTKASNFFIRKWNRKEPTFIEYFQKEWLTSHRGWYEGIQQLTPSTNNGLESNNRVIKDENTFRERLPLSRFKILTFEMVQKWSKSYERGLKQFHDEQTVTLDIWTKNEIEFYIPGGQQLSISKNEIGVMKKMKWYSFDQYKAKAFNIWHVILPMDSAKWLNGQCNCPVYFKKFMCKHIVGLAIRLNYCKPPPAAKNIPIGEKRRRGRPSKAKKALLIQ</sequence>
<dbReference type="OrthoDB" id="119028at2759"/>
<feature type="region of interest" description="Disordered" evidence="2">
    <location>
        <begin position="219"/>
        <end position="239"/>
    </location>
</feature>
<keyword evidence="1" id="KW-0862">Zinc</keyword>
<organism evidence="5 6">
    <name type="scientific">Adineta steineri</name>
    <dbReference type="NCBI Taxonomy" id="433720"/>
    <lineage>
        <taxon>Eukaryota</taxon>
        <taxon>Metazoa</taxon>
        <taxon>Spiralia</taxon>
        <taxon>Gnathifera</taxon>
        <taxon>Rotifera</taxon>
        <taxon>Eurotatoria</taxon>
        <taxon>Bdelloidea</taxon>
        <taxon>Adinetida</taxon>
        <taxon>Adinetidae</taxon>
        <taxon>Adineta</taxon>
    </lineage>
</organism>
<evidence type="ECO:0000259" key="3">
    <source>
        <dbReference type="PROSITE" id="PS50966"/>
    </source>
</evidence>
<evidence type="ECO:0000256" key="2">
    <source>
        <dbReference type="SAM" id="MobiDB-lite"/>
    </source>
</evidence>
<accession>A0A814GCX1</accession>